<feature type="domain" description="IclR-ED" evidence="8">
    <location>
        <begin position="74"/>
        <end position="253"/>
    </location>
</feature>
<dbReference type="FunFam" id="1.10.10.10:FF:000056">
    <property type="entry name" value="IclR family transcriptional regulator"/>
    <property type="match status" value="1"/>
</dbReference>
<dbReference type="RefSeq" id="WP_092888382.1">
    <property type="nucleotide sequence ID" value="NZ_FOOI01000018.1"/>
</dbReference>
<protein>
    <recommendedName>
        <fullName evidence="6">Glycerol operon regulatory protein</fullName>
    </recommendedName>
</protein>
<dbReference type="Gene3D" id="1.10.10.10">
    <property type="entry name" value="Winged helix-like DNA-binding domain superfamily/Winged helix DNA-binding domain"/>
    <property type="match status" value="1"/>
</dbReference>
<evidence type="ECO:0000313" key="10">
    <source>
        <dbReference type="EMBL" id="SFH46301.1"/>
    </source>
</evidence>
<dbReference type="Proteomes" id="UP000533017">
    <property type="component" value="Unassembled WGS sequence"/>
</dbReference>
<dbReference type="SUPFAM" id="SSF46785">
    <property type="entry name" value="Winged helix' DNA-binding domain"/>
    <property type="match status" value="1"/>
</dbReference>
<dbReference type="InterPro" id="IPR014757">
    <property type="entry name" value="Tscrpt_reg_IclR_C"/>
</dbReference>
<evidence type="ECO:0000259" key="8">
    <source>
        <dbReference type="PROSITE" id="PS51078"/>
    </source>
</evidence>
<evidence type="ECO:0000313" key="9">
    <source>
        <dbReference type="EMBL" id="NYH85284.1"/>
    </source>
</evidence>
<feature type="domain" description="HTH iclR-type" evidence="7">
    <location>
        <begin position="12"/>
        <end position="73"/>
    </location>
</feature>
<dbReference type="Pfam" id="PF09339">
    <property type="entry name" value="HTH_IclR"/>
    <property type="match status" value="1"/>
</dbReference>
<name>A0A1I3AAG2_9ACTN</name>
<dbReference type="GO" id="GO:0003677">
    <property type="term" value="F:DNA binding"/>
    <property type="evidence" value="ECO:0007669"/>
    <property type="project" value="UniProtKB-KW"/>
</dbReference>
<evidence type="ECO:0000256" key="3">
    <source>
        <dbReference type="ARBA" id="ARBA00023125"/>
    </source>
</evidence>
<keyword evidence="1" id="KW-0319">Glycerol metabolism</keyword>
<evidence type="ECO:0000313" key="12">
    <source>
        <dbReference type="Proteomes" id="UP000533017"/>
    </source>
</evidence>
<dbReference type="PROSITE" id="PS51077">
    <property type="entry name" value="HTH_ICLR"/>
    <property type="match status" value="1"/>
</dbReference>
<evidence type="ECO:0000259" key="7">
    <source>
        <dbReference type="PROSITE" id="PS51077"/>
    </source>
</evidence>
<dbReference type="InterPro" id="IPR036388">
    <property type="entry name" value="WH-like_DNA-bd_sf"/>
</dbReference>
<dbReference type="GO" id="GO:0045892">
    <property type="term" value="P:negative regulation of DNA-templated transcription"/>
    <property type="evidence" value="ECO:0007669"/>
    <property type="project" value="TreeGrafter"/>
</dbReference>
<dbReference type="InterPro" id="IPR050707">
    <property type="entry name" value="HTH_MetabolicPath_Reg"/>
</dbReference>
<dbReference type="STRING" id="504797.SAMN05421678_118101"/>
<dbReference type="EMBL" id="JACBZA010000001">
    <property type="protein sequence ID" value="NYH85284.1"/>
    <property type="molecule type" value="Genomic_DNA"/>
</dbReference>
<dbReference type="GO" id="GO:0003700">
    <property type="term" value="F:DNA-binding transcription factor activity"/>
    <property type="evidence" value="ECO:0007669"/>
    <property type="project" value="TreeGrafter"/>
</dbReference>
<evidence type="ECO:0000256" key="6">
    <source>
        <dbReference type="ARBA" id="ARBA00070406"/>
    </source>
</evidence>
<keyword evidence="4" id="KW-0804">Transcription</keyword>
<evidence type="ECO:0000256" key="5">
    <source>
        <dbReference type="ARBA" id="ARBA00058938"/>
    </source>
</evidence>
<dbReference type="InterPro" id="IPR036390">
    <property type="entry name" value="WH_DNA-bd_sf"/>
</dbReference>
<proteinExistence type="predicted"/>
<dbReference type="AlphaFoldDB" id="A0A1I3AAG2"/>
<dbReference type="PROSITE" id="PS51078">
    <property type="entry name" value="ICLR_ED"/>
    <property type="match status" value="1"/>
</dbReference>
<dbReference type="Pfam" id="PF01614">
    <property type="entry name" value="IclR_C"/>
    <property type="match status" value="1"/>
</dbReference>
<dbReference type="InterPro" id="IPR005471">
    <property type="entry name" value="Tscrpt_reg_IclR_N"/>
</dbReference>
<dbReference type="PANTHER" id="PTHR30136:SF24">
    <property type="entry name" value="HTH-TYPE TRANSCRIPTIONAL REPRESSOR ALLR"/>
    <property type="match status" value="1"/>
</dbReference>
<dbReference type="SMART" id="SM00346">
    <property type="entry name" value="HTH_ICLR"/>
    <property type="match status" value="1"/>
</dbReference>
<dbReference type="Gene3D" id="3.30.450.40">
    <property type="match status" value="1"/>
</dbReference>
<dbReference type="GO" id="GO:0006071">
    <property type="term" value="P:glycerol metabolic process"/>
    <property type="evidence" value="ECO:0007669"/>
    <property type="project" value="UniProtKB-KW"/>
</dbReference>
<organism evidence="10 11">
    <name type="scientific">Actinopolymorpha cephalotaxi</name>
    <dbReference type="NCBI Taxonomy" id="504797"/>
    <lineage>
        <taxon>Bacteria</taxon>
        <taxon>Bacillati</taxon>
        <taxon>Actinomycetota</taxon>
        <taxon>Actinomycetes</taxon>
        <taxon>Propionibacteriales</taxon>
        <taxon>Actinopolymorphaceae</taxon>
        <taxon>Actinopolymorpha</taxon>
    </lineage>
</organism>
<evidence type="ECO:0000256" key="4">
    <source>
        <dbReference type="ARBA" id="ARBA00023163"/>
    </source>
</evidence>
<dbReference type="PANTHER" id="PTHR30136">
    <property type="entry name" value="HELIX-TURN-HELIX TRANSCRIPTIONAL REGULATOR, ICLR FAMILY"/>
    <property type="match status" value="1"/>
</dbReference>
<dbReference type="InterPro" id="IPR029016">
    <property type="entry name" value="GAF-like_dom_sf"/>
</dbReference>
<dbReference type="Proteomes" id="UP000199052">
    <property type="component" value="Unassembled WGS sequence"/>
</dbReference>
<evidence type="ECO:0000256" key="1">
    <source>
        <dbReference type="ARBA" id="ARBA00022798"/>
    </source>
</evidence>
<keyword evidence="2" id="KW-0805">Transcription regulation</keyword>
<accession>A0A1I3AAG2</accession>
<sequence length="258" mass="27691">MTGATGRRTGGVQSVERSLELLELLADAGGDVTLSQLASSSGLPAPTIHRLLRTLASGGYVRQEESRRYALGPRLIRLGEAANRMLGTWAGPHLRSLTKALGETANLALLDGDEAVYVAQVQSQHAMRIFTEVGRHVSLHSTGVGKALLALKSDEEVRAILDRTGMPARTPRTITRRRRFFEELGSIRARGYAIDDGEQEVGVRCVALTVPGTPTPTALSVSGPEARITDDVVANAVPMLRQAATELAAELSYQERES</sequence>
<dbReference type="EMBL" id="FOOI01000018">
    <property type="protein sequence ID" value="SFH46301.1"/>
    <property type="molecule type" value="Genomic_DNA"/>
</dbReference>
<keyword evidence="3" id="KW-0238">DNA-binding</keyword>
<evidence type="ECO:0000313" key="11">
    <source>
        <dbReference type="Proteomes" id="UP000199052"/>
    </source>
</evidence>
<reference evidence="9 12" key="2">
    <citation type="submission" date="2020-07" db="EMBL/GenBank/DDBJ databases">
        <title>Sequencing the genomes of 1000 actinobacteria strains.</title>
        <authorList>
            <person name="Klenk H.-P."/>
        </authorList>
    </citation>
    <scope>NUCLEOTIDE SEQUENCE [LARGE SCALE GENOMIC DNA]</scope>
    <source>
        <strain evidence="9 12">DSM 45117</strain>
    </source>
</reference>
<evidence type="ECO:0000256" key="2">
    <source>
        <dbReference type="ARBA" id="ARBA00023015"/>
    </source>
</evidence>
<reference evidence="10 11" key="1">
    <citation type="submission" date="2016-10" db="EMBL/GenBank/DDBJ databases">
        <authorList>
            <person name="de Groot N.N."/>
        </authorList>
    </citation>
    <scope>NUCLEOTIDE SEQUENCE [LARGE SCALE GENOMIC DNA]</scope>
    <source>
        <strain evidence="10 11">CPCC 202808</strain>
    </source>
</reference>
<keyword evidence="12" id="KW-1185">Reference proteome</keyword>
<gene>
    <name evidence="9" type="ORF">FHR37_004135</name>
    <name evidence="10" type="ORF">SAMN05421678_118101</name>
</gene>
<comment type="function">
    <text evidence="5">May be an activator protein for the gylABX operon.</text>
</comment>
<dbReference type="OrthoDB" id="8479143at2"/>
<dbReference type="SUPFAM" id="SSF55781">
    <property type="entry name" value="GAF domain-like"/>
    <property type="match status" value="1"/>
</dbReference>